<evidence type="ECO:0000313" key="2">
    <source>
        <dbReference type="EMBL" id="CAG8659167.1"/>
    </source>
</evidence>
<comment type="caution">
    <text evidence="2">The sequence shown here is derived from an EMBL/GenBank/DDBJ whole genome shotgun (WGS) entry which is preliminary data.</text>
</comment>
<feature type="non-terminal residue" evidence="2">
    <location>
        <position position="1"/>
    </location>
</feature>
<proteinExistence type="predicted"/>
<keyword evidence="3" id="KW-1185">Reference proteome</keyword>
<name>A0A9N9E3E7_9GLOM</name>
<feature type="compositionally biased region" description="Basic and acidic residues" evidence="1">
    <location>
        <begin position="7"/>
        <end position="18"/>
    </location>
</feature>
<gene>
    <name evidence="2" type="ORF">ALEPTO_LOCUS10273</name>
</gene>
<reference evidence="2" key="1">
    <citation type="submission" date="2021-06" db="EMBL/GenBank/DDBJ databases">
        <authorList>
            <person name="Kallberg Y."/>
            <person name="Tangrot J."/>
            <person name="Rosling A."/>
        </authorList>
    </citation>
    <scope>NUCLEOTIDE SEQUENCE</scope>
    <source>
        <strain evidence="2">FL130A</strain>
    </source>
</reference>
<accession>A0A9N9E3E7</accession>
<organism evidence="2 3">
    <name type="scientific">Ambispora leptoticha</name>
    <dbReference type="NCBI Taxonomy" id="144679"/>
    <lineage>
        <taxon>Eukaryota</taxon>
        <taxon>Fungi</taxon>
        <taxon>Fungi incertae sedis</taxon>
        <taxon>Mucoromycota</taxon>
        <taxon>Glomeromycotina</taxon>
        <taxon>Glomeromycetes</taxon>
        <taxon>Archaeosporales</taxon>
        <taxon>Ambisporaceae</taxon>
        <taxon>Ambispora</taxon>
    </lineage>
</organism>
<dbReference type="AlphaFoldDB" id="A0A9N9E3E7"/>
<evidence type="ECO:0000313" key="3">
    <source>
        <dbReference type="Proteomes" id="UP000789508"/>
    </source>
</evidence>
<protein>
    <submittedName>
        <fullName evidence="2">3735_t:CDS:1</fullName>
    </submittedName>
</protein>
<sequence>SKWKSTNSREQETIERVGKRMNKSGYKGAQEKANKEAVWASEK</sequence>
<dbReference type="Proteomes" id="UP000789508">
    <property type="component" value="Unassembled WGS sequence"/>
</dbReference>
<evidence type="ECO:0000256" key="1">
    <source>
        <dbReference type="SAM" id="MobiDB-lite"/>
    </source>
</evidence>
<feature type="region of interest" description="Disordered" evidence="1">
    <location>
        <begin position="1"/>
        <end position="43"/>
    </location>
</feature>
<feature type="compositionally biased region" description="Basic and acidic residues" evidence="1">
    <location>
        <begin position="29"/>
        <end position="43"/>
    </location>
</feature>
<dbReference type="EMBL" id="CAJVPS010010610">
    <property type="protein sequence ID" value="CAG8659167.1"/>
    <property type="molecule type" value="Genomic_DNA"/>
</dbReference>